<evidence type="ECO:0000259" key="3">
    <source>
        <dbReference type="PROSITE" id="PS00497"/>
    </source>
</evidence>
<evidence type="ECO:0000256" key="1">
    <source>
        <dbReference type="ARBA" id="ARBA00022723"/>
    </source>
</evidence>
<evidence type="ECO:0000256" key="2">
    <source>
        <dbReference type="SAM" id="SignalP"/>
    </source>
</evidence>
<feature type="domain" description="Tyrosinase copper-binding" evidence="4">
    <location>
        <begin position="329"/>
        <end position="340"/>
    </location>
</feature>
<dbReference type="PRINTS" id="PR00092">
    <property type="entry name" value="TYROSINASE"/>
</dbReference>
<protein>
    <recommendedName>
        <fullName evidence="3 4">Tyrosinase copper-binding domain-containing protein</fullName>
    </recommendedName>
</protein>
<dbReference type="PANTHER" id="PTHR11474:SF116">
    <property type="entry name" value="TYROSINASE"/>
    <property type="match status" value="1"/>
</dbReference>
<feature type="chain" id="PRO_5042467147" description="Tyrosinase copper-binding domain-containing protein" evidence="2">
    <location>
        <begin position="20"/>
        <end position="409"/>
    </location>
</feature>
<reference evidence="5" key="1">
    <citation type="submission" date="2016-11" db="EMBL/GenBank/DDBJ databases">
        <title>The genome sequence of Colletotrichum cuscutae.</title>
        <authorList>
            <person name="Baroncelli R."/>
        </authorList>
    </citation>
    <scope>NUCLEOTIDE SEQUENCE</scope>
    <source>
        <strain evidence="5">IMI 304802</strain>
    </source>
</reference>
<keyword evidence="2" id="KW-0732">Signal</keyword>
<dbReference type="PANTHER" id="PTHR11474">
    <property type="entry name" value="TYROSINASE FAMILY MEMBER"/>
    <property type="match status" value="1"/>
</dbReference>
<dbReference type="SUPFAM" id="SSF48056">
    <property type="entry name" value="Di-copper centre-containing domain"/>
    <property type="match status" value="1"/>
</dbReference>
<dbReference type="Gene3D" id="1.10.1280.10">
    <property type="entry name" value="Di-copper center containing domain from catechol oxidase"/>
    <property type="match status" value="1"/>
</dbReference>
<dbReference type="PROSITE" id="PS00498">
    <property type="entry name" value="TYROSINASE_2"/>
    <property type="match status" value="1"/>
</dbReference>
<keyword evidence="6" id="KW-1185">Reference proteome</keyword>
<gene>
    <name evidence="5" type="ORF">CCUS01_13654</name>
</gene>
<dbReference type="InterPro" id="IPR008922">
    <property type="entry name" value="Di-copper_centre_dom_sf"/>
</dbReference>
<dbReference type="Proteomes" id="UP001239213">
    <property type="component" value="Unassembled WGS sequence"/>
</dbReference>
<dbReference type="EMBL" id="MPDP01000020">
    <property type="protein sequence ID" value="KAK1494506.1"/>
    <property type="molecule type" value="Genomic_DNA"/>
</dbReference>
<feature type="signal peptide" evidence="2">
    <location>
        <begin position="1"/>
        <end position="19"/>
    </location>
</feature>
<evidence type="ECO:0000259" key="4">
    <source>
        <dbReference type="PROSITE" id="PS00498"/>
    </source>
</evidence>
<name>A0AAJ0DN86_9PEZI</name>
<dbReference type="PROSITE" id="PS00497">
    <property type="entry name" value="TYROSINASE_1"/>
    <property type="match status" value="1"/>
</dbReference>
<organism evidence="5 6">
    <name type="scientific">Colletotrichum cuscutae</name>
    <dbReference type="NCBI Taxonomy" id="1209917"/>
    <lineage>
        <taxon>Eukaryota</taxon>
        <taxon>Fungi</taxon>
        <taxon>Dikarya</taxon>
        <taxon>Ascomycota</taxon>
        <taxon>Pezizomycotina</taxon>
        <taxon>Sordariomycetes</taxon>
        <taxon>Hypocreomycetidae</taxon>
        <taxon>Glomerellales</taxon>
        <taxon>Glomerellaceae</taxon>
        <taxon>Colletotrichum</taxon>
        <taxon>Colletotrichum acutatum species complex</taxon>
    </lineage>
</organism>
<sequence length="409" mass="44773">MRLLDLGLLALQASALSLASPVSRSAESDIDLVTTERLQRLASLAQTAFDKTKSEVEGSETKKRSSACSRHDVRVRREWGTLSKSEKLDYINAVKCLQSRPARTPASQSSGAKTRFDDFVATHINQTLTIHYTGNFLSWHRYFTWQYEEALRNECGYKGTQPYWDWSKTAITGLETSPIFGGSETSMSGNGDFVPGREPIRLGGQNGLPIIELPVGTGGGCVNSGPFKNMTVNLGPAALDLPGGISEANPNGPLTYNPRCLKRDLTTEVNLLFANVTAVLSNILQPQNVYDFQMQMQGVPGSGNIGIHGGGHYSLGGDPGRDVFTSPGDPVFYLHHSMIDRVWWMWQMLSPQVRQYGATALSGTNTFLDQPPSANTTMDDVLQYGWVGESLKIRDAMSTVAGPFCYVYL</sequence>
<dbReference type="InterPro" id="IPR002227">
    <property type="entry name" value="Tyrosinase_Cu-bd"/>
</dbReference>
<proteinExistence type="predicted"/>
<evidence type="ECO:0000313" key="5">
    <source>
        <dbReference type="EMBL" id="KAK1494506.1"/>
    </source>
</evidence>
<accession>A0AAJ0DN86</accession>
<dbReference type="AlphaFoldDB" id="A0AAJ0DN86"/>
<keyword evidence="1" id="KW-0479">Metal-binding</keyword>
<feature type="domain" description="Tyrosinase copper-binding" evidence="3">
    <location>
        <begin position="131"/>
        <end position="148"/>
    </location>
</feature>
<dbReference type="InterPro" id="IPR050316">
    <property type="entry name" value="Tyrosinase/Hemocyanin"/>
</dbReference>
<dbReference type="GO" id="GO:0016491">
    <property type="term" value="F:oxidoreductase activity"/>
    <property type="evidence" value="ECO:0007669"/>
    <property type="project" value="InterPro"/>
</dbReference>
<comment type="caution">
    <text evidence="5">The sequence shown here is derived from an EMBL/GenBank/DDBJ whole genome shotgun (WGS) entry which is preliminary data.</text>
</comment>
<dbReference type="GO" id="GO:0046872">
    <property type="term" value="F:metal ion binding"/>
    <property type="evidence" value="ECO:0007669"/>
    <property type="project" value="UniProtKB-KW"/>
</dbReference>
<dbReference type="Pfam" id="PF00264">
    <property type="entry name" value="Tyrosinase"/>
    <property type="match status" value="1"/>
</dbReference>
<evidence type="ECO:0000313" key="6">
    <source>
        <dbReference type="Proteomes" id="UP001239213"/>
    </source>
</evidence>